<proteinExistence type="predicted"/>
<dbReference type="AlphaFoldDB" id="A0A6L6VLH5"/>
<dbReference type="InterPro" id="IPR000262">
    <property type="entry name" value="FMN-dep_DH"/>
</dbReference>
<dbReference type="Proteomes" id="UP000477951">
    <property type="component" value="Unassembled WGS sequence"/>
</dbReference>
<comment type="cofactor">
    <cofactor evidence="1">
        <name>FMN</name>
        <dbReference type="ChEBI" id="CHEBI:58210"/>
    </cofactor>
</comment>
<evidence type="ECO:0000313" key="6">
    <source>
        <dbReference type="EMBL" id="MUZ75625.1"/>
    </source>
</evidence>
<dbReference type="GO" id="GO:0005886">
    <property type="term" value="C:plasma membrane"/>
    <property type="evidence" value="ECO:0007669"/>
    <property type="project" value="TreeGrafter"/>
</dbReference>
<dbReference type="Gene3D" id="3.20.20.70">
    <property type="entry name" value="Aldolase class I"/>
    <property type="match status" value="1"/>
</dbReference>
<organism evidence="6 7">
    <name type="scientific">Agrobacterium vitis</name>
    <name type="common">Rhizobium vitis</name>
    <dbReference type="NCBI Taxonomy" id="373"/>
    <lineage>
        <taxon>Bacteria</taxon>
        <taxon>Pseudomonadati</taxon>
        <taxon>Pseudomonadota</taxon>
        <taxon>Alphaproteobacteria</taxon>
        <taxon>Hyphomicrobiales</taxon>
        <taxon>Rhizobiaceae</taxon>
        <taxon>Rhizobium/Agrobacterium group</taxon>
        <taxon>Agrobacterium</taxon>
    </lineage>
</organism>
<dbReference type="InterPro" id="IPR008259">
    <property type="entry name" value="FMN_hydac_DH_AS"/>
</dbReference>
<dbReference type="SUPFAM" id="SSF51395">
    <property type="entry name" value="FMN-linked oxidoreductases"/>
    <property type="match status" value="1"/>
</dbReference>
<accession>A0A6L6VLH5</accession>
<evidence type="ECO:0000256" key="3">
    <source>
        <dbReference type="ARBA" id="ARBA00022643"/>
    </source>
</evidence>
<keyword evidence="3" id="KW-0288">FMN</keyword>
<dbReference type="PROSITE" id="PS51349">
    <property type="entry name" value="FMN_HYDROXY_ACID_DH_2"/>
    <property type="match status" value="1"/>
</dbReference>
<evidence type="ECO:0000256" key="1">
    <source>
        <dbReference type="ARBA" id="ARBA00001917"/>
    </source>
</evidence>
<dbReference type="InterPro" id="IPR013785">
    <property type="entry name" value="Aldolase_TIM"/>
</dbReference>
<reference evidence="6 7" key="1">
    <citation type="submission" date="2019-12" db="EMBL/GenBank/DDBJ databases">
        <title>Whole-genome sequencing of Allorhizobium vitis.</title>
        <authorList>
            <person name="Gan H.M."/>
            <person name="Szegedi E."/>
            <person name="Burr T."/>
            <person name="Savka M.A."/>
        </authorList>
    </citation>
    <scope>NUCLEOTIDE SEQUENCE [LARGE SCALE GENOMIC DNA]</scope>
    <source>
        <strain evidence="6 7">CG516</strain>
    </source>
</reference>
<evidence type="ECO:0000313" key="7">
    <source>
        <dbReference type="Proteomes" id="UP000477951"/>
    </source>
</evidence>
<keyword evidence="2" id="KW-0285">Flavoprotein</keyword>
<dbReference type="GO" id="GO:0004459">
    <property type="term" value="F:L-lactate dehydrogenase (NAD+) activity"/>
    <property type="evidence" value="ECO:0007669"/>
    <property type="project" value="TreeGrafter"/>
</dbReference>
<evidence type="ECO:0000256" key="4">
    <source>
        <dbReference type="ARBA" id="ARBA00023002"/>
    </source>
</evidence>
<dbReference type="GO" id="GO:0009060">
    <property type="term" value="P:aerobic respiration"/>
    <property type="evidence" value="ECO:0007669"/>
    <property type="project" value="TreeGrafter"/>
</dbReference>
<evidence type="ECO:0000256" key="2">
    <source>
        <dbReference type="ARBA" id="ARBA00022630"/>
    </source>
</evidence>
<dbReference type="PANTHER" id="PTHR10578">
    <property type="entry name" value="S -2-HYDROXY-ACID OXIDASE-RELATED"/>
    <property type="match status" value="1"/>
</dbReference>
<comment type="caution">
    <text evidence="6">The sequence shown here is derived from an EMBL/GenBank/DDBJ whole genome shotgun (WGS) entry which is preliminary data.</text>
</comment>
<dbReference type="PROSITE" id="PS00557">
    <property type="entry name" value="FMN_HYDROXY_ACID_DH_1"/>
    <property type="match status" value="1"/>
</dbReference>
<dbReference type="PANTHER" id="PTHR10578:SF107">
    <property type="entry name" value="2-HYDROXYACID OXIDASE 1"/>
    <property type="match status" value="1"/>
</dbReference>
<dbReference type="RefSeq" id="WP_156616313.1">
    <property type="nucleotide sequence ID" value="NZ_WPHR01000033.1"/>
</dbReference>
<dbReference type="EMBL" id="WPHR01000033">
    <property type="protein sequence ID" value="MUZ75625.1"/>
    <property type="molecule type" value="Genomic_DNA"/>
</dbReference>
<evidence type="ECO:0000259" key="5">
    <source>
        <dbReference type="PROSITE" id="PS51349"/>
    </source>
</evidence>
<dbReference type="InterPro" id="IPR037396">
    <property type="entry name" value="FMN_HAD"/>
</dbReference>
<keyword evidence="4" id="KW-0560">Oxidoreductase</keyword>
<feature type="domain" description="FMN hydroxy acid dehydrogenase" evidence="5">
    <location>
        <begin position="1"/>
        <end position="231"/>
    </location>
</feature>
<sequence length="232" mass="24726">MVVTVDVPVIPKRTRNLRNGFGLPPRTSLSTLAQALLHPAWTLGYLRNGGLPKLGNWQAYAHTGASAVEIAQVFAQETPDPTQTFDDIELLRQSWQGKLVIKGILHPDDAVALVKLGADGIWISNHGGRQLDRAVSSIKMLPIIRAAVGSGVPLMIDSGIRRGADVAVARCLGADFAFVGRATLFGAAAAGETGVARVIQLLSEELDLVLGQVGCNNVDDLSRDFLHEATHL</sequence>
<dbReference type="Pfam" id="PF01070">
    <property type="entry name" value="FMN_dh"/>
    <property type="match status" value="1"/>
</dbReference>
<protein>
    <recommendedName>
        <fullName evidence="5">FMN hydroxy acid dehydrogenase domain-containing protein</fullName>
    </recommendedName>
</protein>
<gene>
    <name evidence="6" type="ORF">GOZ90_23420</name>
</gene>
<name>A0A6L6VLH5_AGRVI</name>